<evidence type="ECO:0000256" key="4">
    <source>
        <dbReference type="ARBA" id="ARBA00022801"/>
    </source>
</evidence>
<proteinExistence type="predicted"/>
<dbReference type="GO" id="GO:0071555">
    <property type="term" value="P:cell wall organization"/>
    <property type="evidence" value="ECO:0007669"/>
    <property type="project" value="UniProtKB-KW"/>
</dbReference>
<evidence type="ECO:0000256" key="8">
    <source>
        <dbReference type="ARBA" id="ARBA00023316"/>
    </source>
</evidence>
<keyword evidence="10" id="KW-1185">Reference proteome</keyword>
<keyword evidence="2" id="KW-0645">Protease</keyword>
<reference evidence="9 10" key="1">
    <citation type="submission" date="2020-07" db="EMBL/GenBank/DDBJ databases">
        <title>Mycobacterium kansasii (former subtype) with zoonotic potential isolated from diseased indoor pet cat, Japan.</title>
        <authorList>
            <person name="Fukano H."/>
            <person name="Terazono T."/>
            <person name="Hoshino Y."/>
        </authorList>
    </citation>
    <scope>NUCLEOTIDE SEQUENCE [LARGE SCALE GENOMIC DNA]</scope>
    <source>
        <strain evidence="9 10">Kuro-I</strain>
    </source>
</reference>
<sequence length="48" mass="5290">MTVAARANRTALREAMNYGGLNVYSGEWWHFDGPGADVDRPVLNVPVD</sequence>
<evidence type="ECO:0008006" key="11">
    <source>
        <dbReference type="Google" id="ProtNLM"/>
    </source>
</evidence>
<evidence type="ECO:0000256" key="7">
    <source>
        <dbReference type="ARBA" id="ARBA00023049"/>
    </source>
</evidence>
<evidence type="ECO:0000256" key="6">
    <source>
        <dbReference type="ARBA" id="ARBA00022997"/>
    </source>
</evidence>
<dbReference type="GO" id="GO:0160237">
    <property type="term" value="F:D-Ala-D-Ala dipeptidase activity"/>
    <property type="evidence" value="ECO:0007669"/>
    <property type="project" value="UniProtKB-EC"/>
</dbReference>
<organism evidence="9 10">
    <name type="scientific">Mycobacterium kansasii</name>
    <dbReference type="NCBI Taxonomy" id="1768"/>
    <lineage>
        <taxon>Bacteria</taxon>
        <taxon>Bacillati</taxon>
        <taxon>Actinomycetota</taxon>
        <taxon>Actinomycetes</taxon>
        <taxon>Mycobacteriales</taxon>
        <taxon>Mycobacteriaceae</taxon>
        <taxon>Mycobacterium</taxon>
    </lineage>
</organism>
<evidence type="ECO:0000256" key="1">
    <source>
        <dbReference type="ARBA" id="ARBA00001362"/>
    </source>
</evidence>
<keyword evidence="8" id="KW-0961">Cell wall biogenesis/degradation</keyword>
<keyword evidence="5" id="KW-0862">Zinc</keyword>
<evidence type="ECO:0000256" key="3">
    <source>
        <dbReference type="ARBA" id="ARBA00022723"/>
    </source>
</evidence>
<name>A0A7G1I701_MYCKA</name>
<evidence type="ECO:0000256" key="2">
    <source>
        <dbReference type="ARBA" id="ARBA00022670"/>
    </source>
</evidence>
<dbReference type="Gene3D" id="3.30.1380.10">
    <property type="match status" value="1"/>
</dbReference>
<dbReference type="GO" id="GO:0046872">
    <property type="term" value="F:metal ion binding"/>
    <property type="evidence" value="ECO:0007669"/>
    <property type="project" value="UniProtKB-KW"/>
</dbReference>
<keyword evidence="7" id="KW-0482">Metalloprotease</keyword>
<accession>A0A7G1I701</accession>
<evidence type="ECO:0000313" key="10">
    <source>
        <dbReference type="Proteomes" id="UP000516380"/>
    </source>
</evidence>
<dbReference type="Pfam" id="PF01427">
    <property type="entry name" value="Peptidase_M15"/>
    <property type="match status" value="1"/>
</dbReference>
<dbReference type="GO" id="GO:0006508">
    <property type="term" value="P:proteolysis"/>
    <property type="evidence" value="ECO:0007669"/>
    <property type="project" value="UniProtKB-KW"/>
</dbReference>
<dbReference type="PANTHER" id="PTHR43126">
    <property type="entry name" value="D-ALANYL-D-ALANINE DIPEPTIDASE"/>
    <property type="match status" value="1"/>
</dbReference>
<dbReference type="EMBL" id="AP023343">
    <property type="protein sequence ID" value="BCI85502.1"/>
    <property type="molecule type" value="Genomic_DNA"/>
</dbReference>
<comment type="catalytic activity">
    <reaction evidence="1">
        <text>D-alanyl-D-alanine + H2O = 2 D-alanine</text>
        <dbReference type="Rhea" id="RHEA:20661"/>
        <dbReference type="ChEBI" id="CHEBI:15377"/>
        <dbReference type="ChEBI" id="CHEBI:57416"/>
        <dbReference type="ChEBI" id="CHEBI:57822"/>
        <dbReference type="EC" id="3.4.13.22"/>
    </reaction>
</comment>
<keyword evidence="4" id="KW-0378">Hydrolase</keyword>
<evidence type="ECO:0000256" key="5">
    <source>
        <dbReference type="ARBA" id="ARBA00022833"/>
    </source>
</evidence>
<dbReference type="AlphaFoldDB" id="A0A7G1I701"/>
<dbReference type="SUPFAM" id="SSF55166">
    <property type="entry name" value="Hedgehog/DD-peptidase"/>
    <property type="match status" value="1"/>
</dbReference>
<dbReference type="InterPro" id="IPR000755">
    <property type="entry name" value="A_A_dipeptidase"/>
</dbReference>
<gene>
    <name evidence="9" type="ORF">NIIDMKKI_07080</name>
</gene>
<dbReference type="PANTHER" id="PTHR43126:SF1">
    <property type="entry name" value="D-ALANYL-D-ALANINE DIPEPTIDASE"/>
    <property type="match status" value="1"/>
</dbReference>
<dbReference type="GO" id="GO:0008237">
    <property type="term" value="F:metallopeptidase activity"/>
    <property type="evidence" value="ECO:0007669"/>
    <property type="project" value="UniProtKB-KW"/>
</dbReference>
<dbReference type="InterPro" id="IPR009045">
    <property type="entry name" value="Zn_M74/Hedgehog-like"/>
</dbReference>
<keyword evidence="3" id="KW-0479">Metal-binding</keyword>
<evidence type="ECO:0000313" key="9">
    <source>
        <dbReference type="EMBL" id="BCI85502.1"/>
    </source>
</evidence>
<protein>
    <recommendedName>
        <fullName evidence="11">D-ala-D-ala dipeptidase family protein</fullName>
    </recommendedName>
</protein>
<keyword evidence="6" id="KW-0224">Dipeptidase</keyword>
<dbReference type="Proteomes" id="UP000516380">
    <property type="component" value="Chromosome"/>
</dbReference>